<evidence type="ECO:0000256" key="4">
    <source>
        <dbReference type="ARBA" id="ARBA00022759"/>
    </source>
</evidence>
<dbReference type="SUPFAM" id="SSF143011">
    <property type="entry name" value="RelE-like"/>
    <property type="match status" value="1"/>
</dbReference>
<comment type="similarity">
    <text evidence="1">Belongs to the YoeB family.</text>
</comment>
<evidence type="ECO:0000313" key="9">
    <source>
        <dbReference type="Proteomes" id="UP000829069"/>
    </source>
</evidence>
<name>A0ABY3WAZ0_9MICC</name>
<dbReference type="PANTHER" id="PTHR38039">
    <property type="entry name" value="TOXIN YOEB"/>
    <property type="match status" value="1"/>
</dbReference>
<dbReference type="RefSeq" id="WP_241913925.1">
    <property type="nucleotide sequence ID" value="NZ_CP093326.1"/>
</dbReference>
<keyword evidence="9" id="KW-1185">Reference proteome</keyword>
<evidence type="ECO:0000256" key="5">
    <source>
        <dbReference type="ARBA" id="ARBA00022801"/>
    </source>
</evidence>
<gene>
    <name evidence="8" type="ORF">MNQ99_17790</name>
</gene>
<accession>A0ABY3WAZ0</accession>
<proteinExistence type="inferred from homology"/>
<reference evidence="8 9" key="1">
    <citation type="submission" date="2022-03" db="EMBL/GenBank/DDBJ databases">
        <title>Isotopic signatures of nitrous oxide derived from detoxification processes.</title>
        <authorList>
            <person name="Behrendt U."/>
            <person name="Buchen C."/>
            <person name="Well R."/>
            <person name="Ulrich A."/>
            <person name="Rohe L."/>
            <person name="Kolb S."/>
            <person name="Schloter M."/>
            <person name="Horn M.A."/>
            <person name="Augustin J."/>
        </authorList>
    </citation>
    <scope>NUCLEOTIDE SEQUENCE [LARGE SCALE GENOMIC DNA]</scope>
    <source>
        <strain evidence="8 9">S4-C24</strain>
    </source>
</reference>
<evidence type="ECO:0000256" key="6">
    <source>
        <dbReference type="ARBA" id="ARBA00030388"/>
    </source>
</evidence>
<dbReference type="PANTHER" id="PTHR38039:SF1">
    <property type="entry name" value="TOXIN YOEB"/>
    <property type="match status" value="1"/>
</dbReference>
<sequence>MKLVWDEDAWADYEWWQLQDRKTLKRINNLIRDIARNGNEGIGKPEPLKHGFHGYWLRRISAEHRLVYRLEADEIRIASCRYHYD</sequence>
<evidence type="ECO:0000313" key="8">
    <source>
        <dbReference type="EMBL" id="UNK45743.1"/>
    </source>
</evidence>
<keyword evidence="4" id="KW-0255">Endonuclease</keyword>
<protein>
    <recommendedName>
        <fullName evidence="7">Endoribonuclease YoeB</fullName>
    </recommendedName>
    <alternativeName>
        <fullName evidence="6">Putative mRNA interferase YoeB</fullName>
    </alternativeName>
</protein>
<evidence type="ECO:0000256" key="2">
    <source>
        <dbReference type="ARBA" id="ARBA00022649"/>
    </source>
</evidence>
<dbReference type="NCBIfam" id="TIGR02116">
    <property type="entry name" value="toxin_Txe_YoeB"/>
    <property type="match status" value="1"/>
</dbReference>
<organism evidence="8 9">
    <name type="scientific">Arthrobacter sulfonylureivorans</name>
    <dbReference type="NCBI Taxonomy" id="2486855"/>
    <lineage>
        <taxon>Bacteria</taxon>
        <taxon>Bacillati</taxon>
        <taxon>Actinomycetota</taxon>
        <taxon>Actinomycetes</taxon>
        <taxon>Micrococcales</taxon>
        <taxon>Micrococcaceae</taxon>
        <taxon>Arthrobacter</taxon>
    </lineage>
</organism>
<dbReference type="EMBL" id="CP093326">
    <property type="protein sequence ID" value="UNK45743.1"/>
    <property type="molecule type" value="Genomic_DNA"/>
</dbReference>
<evidence type="ECO:0000256" key="1">
    <source>
        <dbReference type="ARBA" id="ARBA00008172"/>
    </source>
</evidence>
<evidence type="ECO:0000256" key="3">
    <source>
        <dbReference type="ARBA" id="ARBA00022722"/>
    </source>
</evidence>
<dbReference type="Proteomes" id="UP000829069">
    <property type="component" value="Chromosome"/>
</dbReference>
<keyword evidence="2" id="KW-1277">Toxin-antitoxin system</keyword>
<keyword evidence="3" id="KW-0540">Nuclease</keyword>
<dbReference type="Pfam" id="PF06769">
    <property type="entry name" value="YoeB_toxin"/>
    <property type="match status" value="1"/>
</dbReference>
<evidence type="ECO:0000256" key="7">
    <source>
        <dbReference type="ARBA" id="ARBA00050056"/>
    </source>
</evidence>
<dbReference type="InterPro" id="IPR035093">
    <property type="entry name" value="RelE/ParE_toxin_dom_sf"/>
</dbReference>
<dbReference type="InterPro" id="IPR009614">
    <property type="entry name" value="YoeB_toxin"/>
</dbReference>
<keyword evidence="5" id="KW-0378">Hydrolase</keyword>
<dbReference type="Gene3D" id="3.30.2310.20">
    <property type="entry name" value="RelE-like"/>
    <property type="match status" value="1"/>
</dbReference>